<dbReference type="GO" id="GO:0004312">
    <property type="term" value="F:fatty acid synthase activity"/>
    <property type="evidence" value="ECO:0007669"/>
    <property type="project" value="UniProtKB-EC"/>
</dbReference>
<dbReference type="SUPFAM" id="SSF52540">
    <property type="entry name" value="P-loop containing nucleoside triphosphate hydrolases"/>
    <property type="match status" value="1"/>
</dbReference>
<accession>A0A9W9ZAI9</accession>
<feature type="compositionally biased region" description="Basic residues" evidence="1">
    <location>
        <begin position="455"/>
        <end position="488"/>
    </location>
</feature>
<keyword evidence="4" id="KW-1185">Reference proteome</keyword>
<sequence>MFAVMYIKYIQIFRRIEECYDQVVHPQKRRVLRHLLDGIMGRILELKNEMVLLEFSEYHYFDDVLSDLKLTPDDIEIPIPKYFTYENSKSAARKRKDAWWDTGKMGPQETTPLKEEIQMTLDDAIRLIQVHERARQGRLRAKFMREIRTTQHSCYINVVQDEITNLCCDAVIDNKKRENARPQLRGAPTMDPDIAATKIQKVWKGYSQRRKTKKMREEELIFVGMASPSDSQDWKDTPMYSANKTEEHRRVVQEEHEREYQQGLVSIKEKIREIEGPDMKENMQDQIRQWFIECRDKTGKFPEYPDDDEGGSAAIFKEKDPLEMEKEEGQKDEDGGKKKKGKKGKKDKKEKKDKKDKKGKKGKGKGKGGDEEEEEGIKMQVSNFVPTVNEAAATFKDVWQFREETSNFEQKHDGELIKEAKRIEVDEEIRKQVDELMRQELKNLKMAVDREKGGKKGKKGKKSGKKSGKKKKKKSGKKSGKKGKKGKKKEKDLTADRTMESLYEELVHEGILVRAPKIKLREYSGEYSYLGTTLRQANIEPMPSISDVRRVITEFAILPLGSQAVHEKAPFVKSVLIAGPRGVGKKMLVHCICTETGANMFDLTAANIAGKYPGKAGLQMMMHMVFKV</sequence>
<evidence type="ECO:0000313" key="3">
    <source>
        <dbReference type="EMBL" id="KAJ7377931.1"/>
    </source>
</evidence>
<feature type="region of interest" description="Disordered" evidence="1">
    <location>
        <begin position="299"/>
        <end position="378"/>
    </location>
</feature>
<feature type="compositionally biased region" description="Basic and acidic residues" evidence="1">
    <location>
        <begin position="444"/>
        <end position="454"/>
    </location>
</feature>
<dbReference type="EC" id="2.3.1.85" evidence="3"/>
<dbReference type="OrthoDB" id="3046016at2759"/>
<dbReference type="InterPro" id="IPR052267">
    <property type="entry name" value="N-DRC_Component"/>
</dbReference>
<dbReference type="PANTHER" id="PTHR14690:SF0">
    <property type="entry name" value="IQ MOTIF CONTAINING WITH AAA DOMAIN 1"/>
    <property type="match status" value="1"/>
</dbReference>
<dbReference type="InterPro" id="IPR003959">
    <property type="entry name" value="ATPase_AAA_core"/>
</dbReference>
<comment type="caution">
    <text evidence="3">The sequence shown here is derived from an EMBL/GenBank/DDBJ whole genome shotgun (WGS) entry which is preliminary data.</text>
</comment>
<dbReference type="Proteomes" id="UP001163046">
    <property type="component" value="Unassembled WGS sequence"/>
</dbReference>
<organism evidence="3 4">
    <name type="scientific">Desmophyllum pertusum</name>
    <dbReference type="NCBI Taxonomy" id="174260"/>
    <lineage>
        <taxon>Eukaryota</taxon>
        <taxon>Metazoa</taxon>
        <taxon>Cnidaria</taxon>
        <taxon>Anthozoa</taxon>
        <taxon>Hexacorallia</taxon>
        <taxon>Scleractinia</taxon>
        <taxon>Caryophylliina</taxon>
        <taxon>Caryophylliidae</taxon>
        <taxon>Desmophyllum</taxon>
    </lineage>
</organism>
<dbReference type="Pfam" id="PF00004">
    <property type="entry name" value="AAA"/>
    <property type="match status" value="1"/>
</dbReference>
<feature type="domain" description="ATPase AAA-type core" evidence="2">
    <location>
        <begin position="575"/>
        <end position="616"/>
    </location>
</feature>
<keyword evidence="3" id="KW-0012">Acyltransferase</keyword>
<dbReference type="Gene3D" id="3.40.50.300">
    <property type="entry name" value="P-loop containing nucleotide triphosphate hydrolases"/>
    <property type="match status" value="1"/>
</dbReference>
<keyword evidence="3" id="KW-0808">Transferase</keyword>
<feature type="region of interest" description="Disordered" evidence="1">
    <location>
        <begin position="444"/>
        <end position="494"/>
    </location>
</feature>
<feature type="compositionally biased region" description="Basic and acidic residues" evidence="1">
    <location>
        <begin position="316"/>
        <end position="336"/>
    </location>
</feature>
<gene>
    <name evidence="3" type="primary">IQCA1_2</name>
    <name evidence="3" type="ORF">OS493_025826</name>
</gene>
<evidence type="ECO:0000256" key="1">
    <source>
        <dbReference type="SAM" id="MobiDB-lite"/>
    </source>
</evidence>
<dbReference type="CDD" id="cd23767">
    <property type="entry name" value="IQCD"/>
    <property type="match status" value="1"/>
</dbReference>
<dbReference type="AlphaFoldDB" id="A0A9W9ZAI9"/>
<proteinExistence type="predicted"/>
<dbReference type="PANTHER" id="PTHR14690">
    <property type="entry name" value="IQ MOTIF CONTAINING WITH AAA DOMAIN 1"/>
    <property type="match status" value="1"/>
</dbReference>
<reference evidence="3" key="1">
    <citation type="submission" date="2023-01" db="EMBL/GenBank/DDBJ databases">
        <title>Genome assembly of the deep-sea coral Lophelia pertusa.</title>
        <authorList>
            <person name="Herrera S."/>
            <person name="Cordes E."/>
        </authorList>
    </citation>
    <scope>NUCLEOTIDE SEQUENCE</scope>
    <source>
        <strain evidence="3">USNM1676648</strain>
        <tissue evidence="3">Polyp</tissue>
    </source>
</reference>
<evidence type="ECO:0000313" key="4">
    <source>
        <dbReference type="Proteomes" id="UP001163046"/>
    </source>
</evidence>
<protein>
    <submittedName>
        <fullName evidence="3">Dynein regulatory complex protein 11</fullName>
        <ecNumber evidence="3">2.3.1.85</ecNumber>
    </submittedName>
</protein>
<evidence type="ECO:0000259" key="2">
    <source>
        <dbReference type="Pfam" id="PF00004"/>
    </source>
</evidence>
<name>A0A9W9ZAI9_9CNID</name>
<dbReference type="InterPro" id="IPR027417">
    <property type="entry name" value="P-loop_NTPase"/>
</dbReference>
<dbReference type="EMBL" id="MU826371">
    <property type="protein sequence ID" value="KAJ7377931.1"/>
    <property type="molecule type" value="Genomic_DNA"/>
</dbReference>
<feature type="compositionally biased region" description="Basic residues" evidence="1">
    <location>
        <begin position="337"/>
        <end position="366"/>
    </location>
</feature>
<dbReference type="PROSITE" id="PS50096">
    <property type="entry name" value="IQ"/>
    <property type="match status" value="1"/>
</dbReference>
<dbReference type="GO" id="GO:0016887">
    <property type="term" value="F:ATP hydrolysis activity"/>
    <property type="evidence" value="ECO:0007669"/>
    <property type="project" value="InterPro"/>
</dbReference>
<dbReference type="GO" id="GO:0005524">
    <property type="term" value="F:ATP binding"/>
    <property type="evidence" value="ECO:0007669"/>
    <property type="project" value="InterPro"/>
</dbReference>